<keyword evidence="2" id="KW-0472">Membrane</keyword>
<dbReference type="InterPro" id="IPR019606">
    <property type="entry name" value="GerMN"/>
</dbReference>
<reference evidence="4 5" key="1">
    <citation type="submission" date="2024-01" db="EMBL/GenBank/DDBJ databases">
        <title>Genome insights into Plantactinospora sonchi sp. nov.</title>
        <authorList>
            <person name="Wang L."/>
        </authorList>
    </citation>
    <scope>NUCLEOTIDE SEQUENCE [LARGE SCALE GENOMIC DNA]</scope>
    <source>
        <strain evidence="4 5">NEAU-QY2</strain>
    </source>
</reference>
<feature type="region of interest" description="Disordered" evidence="1">
    <location>
        <begin position="136"/>
        <end position="178"/>
    </location>
</feature>
<keyword evidence="5" id="KW-1185">Reference proteome</keyword>
<dbReference type="Pfam" id="PF10646">
    <property type="entry name" value="Germane"/>
    <property type="match status" value="1"/>
</dbReference>
<feature type="domain" description="GerMN" evidence="3">
    <location>
        <begin position="215"/>
        <end position="303"/>
    </location>
</feature>
<evidence type="ECO:0000313" key="5">
    <source>
        <dbReference type="Proteomes" id="UP001332243"/>
    </source>
</evidence>
<dbReference type="RefSeq" id="WP_331216896.1">
    <property type="nucleotide sequence ID" value="NZ_JAZGQK010000023.1"/>
</dbReference>
<evidence type="ECO:0000256" key="1">
    <source>
        <dbReference type="SAM" id="MobiDB-lite"/>
    </source>
</evidence>
<feature type="compositionally biased region" description="Basic and acidic residues" evidence="1">
    <location>
        <begin position="56"/>
        <end position="75"/>
    </location>
</feature>
<feature type="region of interest" description="Disordered" evidence="1">
    <location>
        <begin position="56"/>
        <end position="83"/>
    </location>
</feature>
<feature type="compositionally biased region" description="Basic and acidic residues" evidence="1">
    <location>
        <begin position="27"/>
        <end position="40"/>
    </location>
</feature>
<evidence type="ECO:0000313" key="4">
    <source>
        <dbReference type="EMBL" id="MEE6261809.1"/>
    </source>
</evidence>
<organism evidence="4 5">
    <name type="scientific">Plantactinospora sonchi</name>
    <dbReference type="NCBI Taxonomy" id="1544735"/>
    <lineage>
        <taxon>Bacteria</taxon>
        <taxon>Bacillati</taxon>
        <taxon>Actinomycetota</taxon>
        <taxon>Actinomycetes</taxon>
        <taxon>Micromonosporales</taxon>
        <taxon>Micromonosporaceae</taxon>
        <taxon>Plantactinospora</taxon>
    </lineage>
</organism>
<dbReference type="SMART" id="SM00909">
    <property type="entry name" value="Germane"/>
    <property type="match status" value="1"/>
</dbReference>
<dbReference type="Pfam" id="PF10648">
    <property type="entry name" value="Gmad2"/>
    <property type="match status" value="1"/>
</dbReference>
<feature type="compositionally biased region" description="Pro residues" evidence="1">
    <location>
        <begin position="142"/>
        <end position="158"/>
    </location>
</feature>
<protein>
    <submittedName>
        <fullName evidence="4">GerMN domain-containing protein</fullName>
    </submittedName>
</protein>
<proteinExistence type="predicted"/>
<keyword evidence="2" id="KW-0812">Transmembrane</keyword>
<keyword evidence="2" id="KW-1133">Transmembrane helix</keyword>
<dbReference type="Proteomes" id="UP001332243">
    <property type="component" value="Unassembled WGS sequence"/>
</dbReference>
<name>A0ABU7RZ63_9ACTN</name>
<gene>
    <name evidence="4" type="ORF">V1633_25305</name>
</gene>
<dbReference type="InterPro" id="IPR018911">
    <property type="entry name" value="Gmad2_Ig-like_dom"/>
</dbReference>
<evidence type="ECO:0000256" key="2">
    <source>
        <dbReference type="SAM" id="Phobius"/>
    </source>
</evidence>
<evidence type="ECO:0000259" key="3">
    <source>
        <dbReference type="SMART" id="SM00909"/>
    </source>
</evidence>
<dbReference type="EMBL" id="JAZGQK010000023">
    <property type="protein sequence ID" value="MEE6261809.1"/>
    <property type="molecule type" value="Genomic_DNA"/>
</dbReference>
<comment type="caution">
    <text evidence="4">The sequence shown here is derived from an EMBL/GenBank/DDBJ whole genome shotgun (WGS) entry which is preliminary data.</text>
</comment>
<sequence length="416" mass="43958">MNIRPSGGADGADGEGRPVDGYGAGPEENRWAADDERRPTDEEVLRRILAAHAERIEPDPDALPEIRRRIRDGGRDASAGRWPSPARVLPSFAGRRWSPVAAGVVTVAVLTVAAVAVGLAGGLPTATPEQVVAPVAGSATTPPQPSPPGSADPAPAPSDPATADPVAPSAPTGTDSDQRRADLAVYYLGGPVDRPRLYREFHRLWLRDGSARDRVTAAVRNMLDGPSGIDPDHRTGWPAGTDLRGASVRAGVATVDLTGVSRHTTDALGARLAVQQLVWTVTATPGVTGVRLRLDGAPVGRLWDRVDVSGVLRRAPAVDVLAPVWLISPQHGDTVRSTFEVHLAGILPEATAQLRIQQDGRTVHEQVVTLSIAGPAQGEKRLRITLPPGRYTLTAYATSLADGTEQHHDDHLVTVR</sequence>
<feature type="transmembrane region" description="Helical" evidence="2">
    <location>
        <begin position="100"/>
        <end position="123"/>
    </location>
</feature>
<feature type="compositionally biased region" description="Low complexity" evidence="1">
    <location>
        <begin position="159"/>
        <end position="172"/>
    </location>
</feature>
<feature type="region of interest" description="Disordered" evidence="1">
    <location>
        <begin position="1"/>
        <end position="40"/>
    </location>
</feature>
<accession>A0ABU7RZ63</accession>